<dbReference type="SUPFAM" id="SSF55620">
    <property type="entry name" value="Tetrahydrobiopterin biosynthesis enzymes-like"/>
    <property type="match status" value="1"/>
</dbReference>
<evidence type="ECO:0000256" key="5">
    <source>
        <dbReference type="ARBA" id="ARBA00031449"/>
    </source>
</evidence>
<evidence type="ECO:0000256" key="6">
    <source>
        <dbReference type="ARBA" id="ARBA00048807"/>
    </source>
</evidence>
<name>A0A0R1VTI4_9LACO</name>
<gene>
    <name evidence="7" type="ORF">FC15_GL001852</name>
</gene>
<dbReference type="InterPro" id="IPR038418">
    <property type="entry name" value="6-PTP_synth/QueD_sf"/>
</dbReference>
<dbReference type="EC" id="4.1.2.50" evidence="3"/>
<dbReference type="PATRIC" id="fig|1423735.3.peg.1925"/>
<keyword evidence="8" id="KW-1185">Reference proteome</keyword>
<evidence type="ECO:0000256" key="2">
    <source>
        <dbReference type="ARBA" id="ARBA00008900"/>
    </source>
</evidence>
<comment type="caution">
    <text evidence="7">The sequence shown here is derived from an EMBL/GenBank/DDBJ whole genome shotgun (WGS) entry which is preliminary data.</text>
</comment>
<dbReference type="Gene3D" id="3.30.479.10">
    <property type="entry name" value="6-pyruvoyl tetrahydropterin synthase/QueD"/>
    <property type="match status" value="1"/>
</dbReference>
<proteinExistence type="inferred from homology"/>
<sequence length="56" mass="6546">MNELPYFKTINPTVENVTEWLFDLITPKLEELSARLIRIEVSESPTRSYCISVEDD</sequence>
<evidence type="ECO:0000313" key="8">
    <source>
        <dbReference type="Proteomes" id="UP000051315"/>
    </source>
</evidence>
<evidence type="ECO:0000256" key="1">
    <source>
        <dbReference type="ARBA" id="ARBA00005061"/>
    </source>
</evidence>
<dbReference type="RefSeq" id="WP_235803353.1">
    <property type="nucleotide sequence ID" value="NZ_AZFX01000060.1"/>
</dbReference>
<comment type="similarity">
    <text evidence="2">Belongs to the PTPS family. QueD subfamily.</text>
</comment>
<organism evidence="7 8">
    <name type="scientific">Lapidilactobacillus concavus DSM 17758</name>
    <dbReference type="NCBI Taxonomy" id="1423735"/>
    <lineage>
        <taxon>Bacteria</taxon>
        <taxon>Bacillati</taxon>
        <taxon>Bacillota</taxon>
        <taxon>Bacilli</taxon>
        <taxon>Lactobacillales</taxon>
        <taxon>Lactobacillaceae</taxon>
        <taxon>Lapidilactobacillus</taxon>
    </lineage>
</organism>
<dbReference type="STRING" id="1423735.FC15_GL001852"/>
<dbReference type="EMBL" id="AZFX01000060">
    <property type="protein sequence ID" value="KRM09054.1"/>
    <property type="molecule type" value="Genomic_DNA"/>
</dbReference>
<evidence type="ECO:0000256" key="4">
    <source>
        <dbReference type="ARBA" id="ARBA00018141"/>
    </source>
</evidence>
<dbReference type="Proteomes" id="UP000051315">
    <property type="component" value="Unassembled WGS sequence"/>
</dbReference>
<comment type="catalytic activity">
    <reaction evidence="6">
        <text>7,8-dihydroneopterin 3'-triphosphate + H2O = 6-carboxy-5,6,7,8-tetrahydropterin + triphosphate + acetaldehyde + 2 H(+)</text>
        <dbReference type="Rhea" id="RHEA:27966"/>
        <dbReference type="ChEBI" id="CHEBI:15343"/>
        <dbReference type="ChEBI" id="CHEBI:15377"/>
        <dbReference type="ChEBI" id="CHEBI:15378"/>
        <dbReference type="ChEBI" id="CHEBI:18036"/>
        <dbReference type="ChEBI" id="CHEBI:58462"/>
        <dbReference type="ChEBI" id="CHEBI:61032"/>
        <dbReference type="EC" id="4.1.2.50"/>
    </reaction>
</comment>
<dbReference type="Pfam" id="PF01242">
    <property type="entry name" value="PTPS"/>
    <property type="match status" value="1"/>
</dbReference>
<dbReference type="GO" id="GO:0070497">
    <property type="term" value="F:6-carboxytetrahydropterin synthase activity"/>
    <property type="evidence" value="ECO:0007669"/>
    <property type="project" value="UniProtKB-EC"/>
</dbReference>
<reference evidence="7 8" key="1">
    <citation type="journal article" date="2015" name="Genome Announc.">
        <title>Expanding the biotechnology potential of lactobacilli through comparative genomics of 213 strains and associated genera.</title>
        <authorList>
            <person name="Sun Z."/>
            <person name="Harris H.M."/>
            <person name="McCann A."/>
            <person name="Guo C."/>
            <person name="Argimon S."/>
            <person name="Zhang W."/>
            <person name="Yang X."/>
            <person name="Jeffery I.B."/>
            <person name="Cooney J.C."/>
            <person name="Kagawa T.F."/>
            <person name="Liu W."/>
            <person name="Song Y."/>
            <person name="Salvetti E."/>
            <person name="Wrobel A."/>
            <person name="Rasinkangas P."/>
            <person name="Parkhill J."/>
            <person name="Rea M.C."/>
            <person name="O'Sullivan O."/>
            <person name="Ritari J."/>
            <person name="Douillard F.P."/>
            <person name="Paul Ross R."/>
            <person name="Yang R."/>
            <person name="Briner A.E."/>
            <person name="Felis G.E."/>
            <person name="de Vos W.M."/>
            <person name="Barrangou R."/>
            <person name="Klaenhammer T.R."/>
            <person name="Caufield P.W."/>
            <person name="Cui Y."/>
            <person name="Zhang H."/>
            <person name="O'Toole P.W."/>
        </authorList>
    </citation>
    <scope>NUCLEOTIDE SEQUENCE [LARGE SCALE GENOMIC DNA]</scope>
    <source>
        <strain evidence="7 8">DSM 17758</strain>
    </source>
</reference>
<evidence type="ECO:0000256" key="3">
    <source>
        <dbReference type="ARBA" id="ARBA00012982"/>
    </source>
</evidence>
<protein>
    <recommendedName>
        <fullName evidence="4">6-carboxy-5,6,7,8-tetrahydropterin synthase</fullName>
        <ecNumber evidence="3">4.1.2.50</ecNumber>
    </recommendedName>
    <alternativeName>
        <fullName evidence="5">Queuosine biosynthesis protein QueD</fullName>
    </alternativeName>
</protein>
<dbReference type="UniPathway" id="UPA00391"/>
<comment type="pathway">
    <text evidence="1">Purine metabolism; 7-cyano-7-deazaguanine biosynthesis.</text>
</comment>
<dbReference type="AlphaFoldDB" id="A0A0R1VTI4"/>
<dbReference type="InterPro" id="IPR007115">
    <property type="entry name" value="6-PTP_synth/QueD"/>
</dbReference>
<accession>A0A0R1VTI4</accession>
<evidence type="ECO:0000313" key="7">
    <source>
        <dbReference type="EMBL" id="KRM09054.1"/>
    </source>
</evidence>